<dbReference type="PANTHER" id="PTHR33169">
    <property type="entry name" value="PADR-FAMILY TRANSCRIPTIONAL REGULATOR"/>
    <property type="match status" value="1"/>
</dbReference>
<gene>
    <name evidence="2" type="ORF">COY52_08200</name>
</gene>
<dbReference type="PANTHER" id="PTHR33169:SF14">
    <property type="entry name" value="TRANSCRIPTIONAL REGULATOR RV3488"/>
    <property type="match status" value="1"/>
</dbReference>
<evidence type="ECO:0000313" key="3">
    <source>
        <dbReference type="Proteomes" id="UP000229307"/>
    </source>
</evidence>
<name>A0A2M7S9A8_9BACT</name>
<dbReference type="EMBL" id="PFMR01000214">
    <property type="protein sequence ID" value="PIZ16060.1"/>
    <property type="molecule type" value="Genomic_DNA"/>
</dbReference>
<dbReference type="AlphaFoldDB" id="A0A2M7S9A8"/>
<organism evidence="2 3">
    <name type="scientific">Candidatus Desantisbacteria bacterium CG_4_10_14_0_8_um_filter_48_22</name>
    <dbReference type="NCBI Taxonomy" id="1974543"/>
    <lineage>
        <taxon>Bacteria</taxon>
        <taxon>Candidatus Desantisiibacteriota</taxon>
    </lineage>
</organism>
<dbReference type="InterPro" id="IPR036390">
    <property type="entry name" value="WH_DNA-bd_sf"/>
</dbReference>
<reference evidence="3" key="1">
    <citation type="submission" date="2017-09" db="EMBL/GenBank/DDBJ databases">
        <title>Depth-based differentiation of microbial function through sediment-hosted aquifers and enrichment of novel symbionts in the deep terrestrial subsurface.</title>
        <authorList>
            <person name="Probst A.J."/>
            <person name="Ladd B."/>
            <person name="Jarett J.K."/>
            <person name="Geller-Mcgrath D.E."/>
            <person name="Sieber C.M.K."/>
            <person name="Emerson J.B."/>
            <person name="Anantharaman K."/>
            <person name="Thomas B.C."/>
            <person name="Malmstrom R."/>
            <person name="Stieglmeier M."/>
            <person name="Klingl A."/>
            <person name="Woyke T."/>
            <person name="Ryan C.M."/>
            <person name="Banfield J.F."/>
        </authorList>
    </citation>
    <scope>NUCLEOTIDE SEQUENCE [LARGE SCALE GENOMIC DNA]</scope>
</reference>
<dbReference type="InterPro" id="IPR005149">
    <property type="entry name" value="Tscrpt_reg_PadR_N"/>
</dbReference>
<dbReference type="InterPro" id="IPR036388">
    <property type="entry name" value="WH-like_DNA-bd_sf"/>
</dbReference>
<protein>
    <recommendedName>
        <fullName evidence="1">Transcription regulator PadR N-terminal domain-containing protein</fullName>
    </recommendedName>
</protein>
<evidence type="ECO:0000259" key="1">
    <source>
        <dbReference type="Pfam" id="PF03551"/>
    </source>
</evidence>
<dbReference type="Proteomes" id="UP000229307">
    <property type="component" value="Unassembled WGS sequence"/>
</dbReference>
<dbReference type="InterPro" id="IPR052509">
    <property type="entry name" value="Metal_resp_DNA-bind_regulator"/>
</dbReference>
<sequence length="140" mass="16070">MTEGGNMGVKMFEPPEIPEKYMKNFILKMPFVRLGVLHVLSKEPSCGNKIAEMMSPKVKGSKHGFPHKLNPNVLYPLLYNLEKEGFISGKWEHPSKRTRRIYSITPKGKIMLVQLKKAVKPKIEEALKLMKNFAVELFDK</sequence>
<accession>A0A2M7S9A8</accession>
<feature type="domain" description="Transcription regulator PadR N-terminal" evidence="1">
    <location>
        <begin position="36"/>
        <end position="111"/>
    </location>
</feature>
<evidence type="ECO:0000313" key="2">
    <source>
        <dbReference type="EMBL" id="PIZ16060.1"/>
    </source>
</evidence>
<comment type="caution">
    <text evidence="2">The sequence shown here is derived from an EMBL/GenBank/DDBJ whole genome shotgun (WGS) entry which is preliminary data.</text>
</comment>
<dbReference type="Pfam" id="PF03551">
    <property type="entry name" value="PadR"/>
    <property type="match status" value="1"/>
</dbReference>
<dbReference type="Gene3D" id="1.10.10.10">
    <property type="entry name" value="Winged helix-like DNA-binding domain superfamily/Winged helix DNA-binding domain"/>
    <property type="match status" value="1"/>
</dbReference>
<proteinExistence type="predicted"/>
<dbReference type="SUPFAM" id="SSF46785">
    <property type="entry name" value="Winged helix' DNA-binding domain"/>
    <property type="match status" value="1"/>
</dbReference>